<comment type="caution">
    <text evidence="5">The sequence shown here is derived from an EMBL/GenBank/DDBJ whole genome shotgun (WGS) entry which is preliminary data.</text>
</comment>
<evidence type="ECO:0000256" key="2">
    <source>
        <dbReference type="ARBA" id="ARBA00023169"/>
    </source>
</evidence>
<dbReference type="AlphaFoldDB" id="A0A2A4B2I7"/>
<dbReference type="PANTHER" id="PTHR30576">
    <property type="entry name" value="COLANIC BIOSYNTHESIS UDP-GLUCOSE LIPID CARRIER TRANSFERASE"/>
    <property type="match status" value="1"/>
</dbReference>
<keyword evidence="3" id="KW-0472">Membrane</keyword>
<comment type="similarity">
    <text evidence="1">Belongs to the bacterial sugar transferase family.</text>
</comment>
<proteinExistence type="inferred from homology"/>
<dbReference type="GO" id="GO:0089702">
    <property type="term" value="F:undecaprenyl-phosphate glucose phosphotransferase activity"/>
    <property type="evidence" value="ECO:0007669"/>
    <property type="project" value="TreeGrafter"/>
</dbReference>
<feature type="domain" description="Bacterial sugar transferase" evidence="4">
    <location>
        <begin position="239"/>
        <end position="427"/>
    </location>
</feature>
<dbReference type="GO" id="GO:0000271">
    <property type="term" value="P:polysaccharide biosynthetic process"/>
    <property type="evidence" value="ECO:0007669"/>
    <property type="project" value="UniProtKB-KW"/>
</dbReference>
<evidence type="ECO:0000256" key="1">
    <source>
        <dbReference type="ARBA" id="ARBA00006464"/>
    </source>
</evidence>
<feature type="transmembrane region" description="Helical" evidence="3">
    <location>
        <begin position="91"/>
        <end position="110"/>
    </location>
</feature>
<keyword evidence="3" id="KW-0812">Transmembrane</keyword>
<keyword evidence="6" id="KW-1185">Reference proteome</keyword>
<keyword evidence="5" id="KW-0808">Transferase</keyword>
<dbReference type="PANTHER" id="PTHR30576:SF21">
    <property type="entry name" value="UDP-GLUCOSE:UNDECAPRENYL-PHOSPHATE GLUCOSE-1-PHOSPHATE TRANSFERASE"/>
    <property type="match status" value="1"/>
</dbReference>
<evidence type="ECO:0000256" key="3">
    <source>
        <dbReference type="SAM" id="Phobius"/>
    </source>
</evidence>
<keyword evidence="2" id="KW-0270">Exopolysaccharide synthesis</keyword>
<sequence>MLLIVIDLFSLTTGFTLANVVRDQQWLSPGGVDLLMATVPVYFMFALGSDAYSRPAVTSGRRTISLSLWPLMITALAILTTLFLFRVSAEVSRLAFVFSIGTSAALMIALRYGVVRVVRDTVANSLVSELLIIDNADWSWPIEGDVIYADRIGLNPDVSDPYMLHRFAELCDKYERIVVRCSADRQADWALVLRGANVIGEIIIAGFGSIPVLGLKQFRDRPSLLVARGPLSYSDMAKKRALDLALTIPIVIAVAPLLAIIAIAIKLDSPGTVLFKQERIGRGNRIFHILKFRSMRADLSDGRGATSTRRDDDRITRVGRFIRRTSLDELPQLFNVLLGQMSLVGPRPHALGSLAGDRLFWEIDREYWYRHALKPGITGLAQVRGFRGATHRPEDLKNRLQADIEYLNGWSLTRDIAILFATLNVLVHRNAY</sequence>
<dbReference type="Pfam" id="PF02397">
    <property type="entry name" value="Bac_transf"/>
    <property type="match status" value="1"/>
</dbReference>
<name>A0A2A4B2I7_9SPHN</name>
<protein>
    <submittedName>
        <fullName evidence="5">Sugar transferase</fullName>
    </submittedName>
</protein>
<keyword evidence="3" id="KW-1133">Transmembrane helix</keyword>
<dbReference type="GO" id="GO:0009242">
    <property type="term" value="P:colanic acid biosynthetic process"/>
    <property type="evidence" value="ECO:0007669"/>
    <property type="project" value="TreeGrafter"/>
</dbReference>
<feature type="transmembrane region" description="Helical" evidence="3">
    <location>
        <begin position="64"/>
        <end position="85"/>
    </location>
</feature>
<accession>A0A2A4B2I7</accession>
<evidence type="ECO:0000313" key="6">
    <source>
        <dbReference type="Proteomes" id="UP000218366"/>
    </source>
</evidence>
<feature type="transmembrane region" description="Helical" evidence="3">
    <location>
        <begin position="34"/>
        <end position="52"/>
    </location>
</feature>
<dbReference type="Proteomes" id="UP000218366">
    <property type="component" value="Unassembled WGS sequence"/>
</dbReference>
<evidence type="ECO:0000313" key="5">
    <source>
        <dbReference type="EMBL" id="PCD01836.1"/>
    </source>
</evidence>
<organism evidence="5 6">
    <name type="scientific">Sphingomonas spermidinifaciens</name>
    <dbReference type="NCBI Taxonomy" id="1141889"/>
    <lineage>
        <taxon>Bacteria</taxon>
        <taxon>Pseudomonadati</taxon>
        <taxon>Pseudomonadota</taxon>
        <taxon>Alphaproteobacteria</taxon>
        <taxon>Sphingomonadales</taxon>
        <taxon>Sphingomonadaceae</taxon>
        <taxon>Sphingomonas</taxon>
    </lineage>
</organism>
<dbReference type="EMBL" id="NWMW01000003">
    <property type="protein sequence ID" value="PCD01836.1"/>
    <property type="molecule type" value="Genomic_DNA"/>
</dbReference>
<dbReference type="InterPro" id="IPR003362">
    <property type="entry name" value="Bact_transf"/>
</dbReference>
<feature type="transmembrane region" description="Helical" evidence="3">
    <location>
        <begin position="244"/>
        <end position="265"/>
    </location>
</feature>
<gene>
    <name evidence="5" type="ORF">COC42_16670</name>
</gene>
<evidence type="ECO:0000259" key="4">
    <source>
        <dbReference type="Pfam" id="PF02397"/>
    </source>
</evidence>
<reference evidence="5 6" key="1">
    <citation type="submission" date="2017-09" db="EMBL/GenBank/DDBJ databases">
        <title>Sphingomonas spermidinifaciens 9NM-10, whole genome shotgun sequence.</title>
        <authorList>
            <person name="Feng G."/>
            <person name="Zhu H."/>
        </authorList>
    </citation>
    <scope>NUCLEOTIDE SEQUENCE [LARGE SCALE GENOMIC DNA]</scope>
    <source>
        <strain evidence="5 6">9NM-10</strain>
    </source>
</reference>